<dbReference type="GO" id="GO:0003677">
    <property type="term" value="F:DNA binding"/>
    <property type="evidence" value="ECO:0007669"/>
    <property type="project" value="UniProtKB-KW"/>
</dbReference>
<evidence type="ECO:0000313" key="10">
    <source>
        <dbReference type="EMBL" id="GMF36775.1"/>
    </source>
</evidence>
<dbReference type="Proteomes" id="UP001165083">
    <property type="component" value="Unassembled WGS sequence"/>
</dbReference>
<evidence type="ECO:0000256" key="8">
    <source>
        <dbReference type="ARBA" id="ARBA00049120"/>
    </source>
</evidence>
<evidence type="ECO:0000256" key="4">
    <source>
        <dbReference type="ARBA" id="ARBA00022679"/>
    </source>
</evidence>
<sequence length="279" mass="32372">MSRSYPFKNPSKADAISDYQNLVEFDESSIGHSRVGILACDYIFEKERSKVSYMGRKSKFEAWKNTDHRRKMLNYAMKWYNKAESELTKANIRAALDFNYGSVANFRPAVAKYIYRRFKAKCVLDPSAGWGNRMIAAMSMDIDYIGVDSNKKLRSGYKKMYKTFKSNSNIEIITAKSQDVNYNKYSYDLIFTSPPYFDIERYDGMGYVDEETFLDDYFIPTFSKAFHSLKSGGHLAINCPSEMINHLNFLGKFKKIKMPIANRNGGGYAAHEWIYWLKK</sequence>
<dbReference type="GO" id="GO:0032259">
    <property type="term" value="P:methylation"/>
    <property type="evidence" value="ECO:0007669"/>
    <property type="project" value="UniProtKB-KW"/>
</dbReference>
<evidence type="ECO:0000256" key="6">
    <source>
        <dbReference type="ARBA" id="ARBA00022747"/>
    </source>
</evidence>
<dbReference type="GO" id="GO:0015667">
    <property type="term" value="F:site-specific DNA-methyltransferase (cytosine-N4-specific) activity"/>
    <property type="evidence" value="ECO:0007669"/>
    <property type="project" value="UniProtKB-EC"/>
</dbReference>
<keyword evidence="4" id="KW-0808">Transferase</keyword>
<protein>
    <recommendedName>
        <fullName evidence="2">site-specific DNA-methyltransferase (cytosine-N(4)-specific)</fullName>
        <ecNumber evidence="2">2.1.1.113</ecNumber>
    </recommendedName>
</protein>
<keyword evidence="6" id="KW-0680">Restriction system</keyword>
<dbReference type="Gene3D" id="3.40.50.150">
    <property type="entry name" value="Vaccinia Virus protein VP39"/>
    <property type="match status" value="2"/>
</dbReference>
<comment type="similarity">
    <text evidence="1">Belongs to the N(4)/N(6)-methyltransferase family. N(4) subfamily.</text>
</comment>
<comment type="caution">
    <text evidence="10">The sequence shown here is derived from an EMBL/GenBank/DDBJ whole genome shotgun (WGS) entry which is preliminary data.</text>
</comment>
<evidence type="ECO:0000256" key="1">
    <source>
        <dbReference type="ARBA" id="ARBA00010203"/>
    </source>
</evidence>
<evidence type="ECO:0000256" key="2">
    <source>
        <dbReference type="ARBA" id="ARBA00012185"/>
    </source>
</evidence>
<keyword evidence="7" id="KW-0238">DNA-binding</keyword>
<dbReference type="GO" id="GO:0009307">
    <property type="term" value="P:DNA restriction-modification system"/>
    <property type="evidence" value="ECO:0007669"/>
    <property type="project" value="UniProtKB-KW"/>
</dbReference>
<dbReference type="InterPro" id="IPR002941">
    <property type="entry name" value="DNA_methylase_N4/N6"/>
</dbReference>
<dbReference type="EC" id="2.1.1.113" evidence="2"/>
<keyword evidence="5" id="KW-0949">S-adenosyl-L-methionine</keyword>
<evidence type="ECO:0000259" key="9">
    <source>
        <dbReference type="Pfam" id="PF01555"/>
    </source>
</evidence>
<accession>A0A9W7CQ37</accession>
<dbReference type="PROSITE" id="PS00093">
    <property type="entry name" value="N4_MTASE"/>
    <property type="match status" value="1"/>
</dbReference>
<organism evidence="10 11">
    <name type="scientific">Phytophthora lilii</name>
    <dbReference type="NCBI Taxonomy" id="2077276"/>
    <lineage>
        <taxon>Eukaryota</taxon>
        <taxon>Sar</taxon>
        <taxon>Stramenopiles</taxon>
        <taxon>Oomycota</taxon>
        <taxon>Peronosporomycetes</taxon>
        <taxon>Peronosporales</taxon>
        <taxon>Peronosporaceae</taxon>
        <taxon>Phytophthora</taxon>
    </lineage>
</organism>
<name>A0A9W7CQ37_9STRA</name>
<dbReference type="InterPro" id="IPR029063">
    <property type="entry name" value="SAM-dependent_MTases_sf"/>
</dbReference>
<dbReference type="SUPFAM" id="SSF53335">
    <property type="entry name" value="S-adenosyl-L-methionine-dependent methyltransferases"/>
    <property type="match status" value="1"/>
</dbReference>
<keyword evidence="11" id="KW-1185">Reference proteome</keyword>
<proteinExistence type="inferred from homology"/>
<dbReference type="AlphaFoldDB" id="A0A9W7CQ37"/>
<evidence type="ECO:0000313" key="11">
    <source>
        <dbReference type="Proteomes" id="UP001165083"/>
    </source>
</evidence>
<gene>
    <name evidence="10" type="ORF">Plil01_001554100</name>
</gene>
<feature type="domain" description="DNA methylase N-4/N-6" evidence="9">
    <location>
        <begin position="188"/>
        <end position="279"/>
    </location>
</feature>
<dbReference type="InterPro" id="IPR017985">
    <property type="entry name" value="MeTrfase_CN4_CS"/>
</dbReference>
<dbReference type="GO" id="GO:0008170">
    <property type="term" value="F:N-methyltransferase activity"/>
    <property type="evidence" value="ECO:0007669"/>
    <property type="project" value="InterPro"/>
</dbReference>
<dbReference type="OrthoDB" id="407003at2759"/>
<evidence type="ECO:0000256" key="7">
    <source>
        <dbReference type="ARBA" id="ARBA00023125"/>
    </source>
</evidence>
<keyword evidence="3" id="KW-0489">Methyltransferase</keyword>
<evidence type="ECO:0000256" key="3">
    <source>
        <dbReference type="ARBA" id="ARBA00022603"/>
    </source>
</evidence>
<evidence type="ECO:0000256" key="5">
    <source>
        <dbReference type="ARBA" id="ARBA00022691"/>
    </source>
</evidence>
<dbReference type="Pfam" id="PF01555">
    <property type="entry name" value="N6_N4_Mtase"/>
    <property type="match status" value="1"/>
</dbReference>
<dbReference type="PRINTS" id="PR00507">
    <property type="entry name" value="N12N6MTFRASE"/>
</dbReference>
<dbReference type="EMBL" id="BSXW01001435">
    <property type="protein sequence ID" value="GMF36775.1"/>
    <property type="molecule type" value="Genomic_DNA"/>
</dbReference>
<reference evidence="10" key="1">
    <citation type="submission" date="2023-04" db="EMBL/GenBank/DDBJ databases">
        <title>Phytophthora lilii NBRC 32176.</title>
        <authorList>
            <person name="Ichikawa N."/>
            <person name="Sato H."/>
            <person name="Tonouchi N."/>
        </authorList>
    </citation>
    <scope>NUCLEOTIDE SEQUENCE</scope>
    <source>
        <strain evidence="10">NBRC 32176</strain>
    </source>
</reference>
<comment type="catalytic activity">
    <reaction evidence="8">
        <text>a 2'-deoxycytidine in DNA + S-adenosyl-L-methionine = an N(4)-methyl-2'-deoxycytidine in DNA + S-adenosyl-L-homocysteine + H(+)</text>
        <dbReference type="Rhea" id="RHEA:16857"/>
        <dbReference type="Rhea" id="RHEA-COMP:11369"/>
        <dbReference type="Rhea" id="RHEA-COMP:13674"/>
        <dbReference type="ChEBI" id="CHEBI:15378"/>
        <dbReference type="ChEBI" id="CHEBI:57856"/>
        <dbReference type="ChEBI" id="CHEBI:59789"/>
        <dbReference type="ChEBI" id="CHEBI:85452"/>
        <dbReference type="ChEBI" id="CHEBI:137933"/>
        <dbReference type="EC" id="2.1.1.113"/>
    </reaction>
</comment>